<feature type="transmembrane region" description="Helical" evidence="2">
    <location>
        <begin position="69"/>
        <end position="90"/>
    </location>
</feature>
<dbReference type="GO" id="GO:0098662">
    <property type="term" value="P:inorganic cation transmembrane transport"/>
    <property type="evidence" value="ECO:0007669"/>
    <property type="project" value="TreeGrafter"/>
</dbReference>
<keyword evidence="2" id="KW-0472">Membrane</keyword>
<dbReference type="WBParaSite" id="jg11182">
    <property type="protein sequence ID" value="jg11182"/>
    <property type="gene ID" value="jg11182"/>
</dbReference>
<keyword evidence="2" id="KW-1133">Transmembrane helix</keyword>
<dbReference type="AlphaFoldDB" id="A0A915CQP5"/>
<keyword evidence="2" id="KW-0812">Transmembrane</keyword>
<name>A0A915CQP5_9BILA</name>
<evidence type="ECO:0000256" key="2">
    <source>
        <dbReference type="SAM" id="Phobius"/>
    </source>
</evidence>
<dbReference type="InterPro" id="IPR051843">
    <property type="entry name" value="CPA1_transporter"/>
</dbReference>
<evidence type="ECO:0000313" key="3">
    <source>
        <dbReference type="Proteomes" id="UP000887574"/>
    </source>
</evidence>
<organism evidence="3 4">
    <name type="scientific">Ditylenchus dipsaci</name>
    <dbReference type="NCBI Taxonomy" id="166011"/>
    <lineage>
        <taxon>Eukaryota</taxon>
        <taxon>Metazoa</taxon>
        <taxon>Ecdysozoa</taxon>
        <taxon>Nematoda</taxon>
        <taxon>Chromadorea</taxon>
        <taxon>Rhabditida</taxon>
        <taxon>Tylenchina</taxon>
        <taxon>Tylenchomorpha</taxon>
        <taxon>Sphaerularioidea</taxon>
        <taxon>Anguinidae</taxon>
        <taxon>Anguininae</taxon>
        <taxon>Ditylenchus</taxon>
    </lineage>
</organism>
<dbReference type="InterPro" id="IPR038770">
    <property type="entry name" value="Na+/solute_symporter_sf"/>
</dbReference>
<feature type="transmembrane region" description="Helical" evidence="2">
    <location>
        <begin position="156"/>
        <end position="178"/>
    </location>
</feature>
<feature type="transmembrane region" description="Helical" evidence="2">
    <location>
        <begin position="102"/>
        <end position="124"/>
    </location>
</feature>
<sequence>MDNRFAPFIKNAFINVLNHRETNFILTVFAVLFTTILPSLVFLIGISFDTNSSFMVLGEEQYSMARMDPLDLLISTVFSLYALWLLGLIAGRFMSYFFLPPLMGMLLIGILIANIPFFQGILLIHTNWNKVIQQTAFVVILIRCGLSLDPDALRNSLFICGNLAIISTTIEVVAIVLFSHFVYGLPVYAAILFGYVLASTAPAITVPILIQLQNEGIGVEKGIPTATFTNMDDLSYTLTRFPVEILVGSLFGILTGLLLRSLPRYDSHLAHFTRATLLFSTSLAFHFGTRAINFHEMEN</sequence>
<feature type="transmembrane region" description="Helical" evidence="2">
    <location>
        <begin position="24"/>
        <end position="48"/>
    </location>
</feature>
<reference evidence="4" key="1">
    <citation type="submission" date="2022-11" db="UniProtKB">
        <authorList>
            <consortium name="WormBaseParasite"/>
        </authorList>
    </citation>
    <scope>IDENTIFICATION</scope>
</reference>
<dbReference type="Gene3D" id="1.20.1530.20">
    <property type="match status" value="1"/>
</dbReference>
<dbReference type="PANTHER" id="PTHR31102">
    <property type="match status" value="1"/>
</dbReference>
<evidence type="ECO:0000313" key="4">
    <source>
        <dbReference type="WBParaSite" id="jg11182"/>
    </source>
</evidence>
<feature type="transmembrane region" description="Helical" evidence="2">
    <location>
        <begin position="241"/>
        <end position="259"/>
    </location>
</feature>
<comment type="similarity">
    <text evidence="1">Belongs to the monovalent cation:proton antiporter 1 (CPA1) transporter (TC 2.A.36) family.</text>
</comment>
<dbReference type="PANTHER" id="PTHR31102:SF1">
    <property type="entry name" value="CATION_H+ EXCHANGER DOMAIN-CONTAINING PROTEIN"/>
    <property type="match status" value="1"/>
</dbReference>
<proteinExistence type="inferred from homology"/>
<dbReference type="Proteomes" id="UP000887574">
    <property type="component" value="Unplaced"/>
</dbReference>
<evidence type="ECO:0000256" key="1">
    <source>
        <dbReference type="ARBA" id="ARBA00007367"/>
    </source>
</evidence>
<accession>A0A915CQP5</accession>
<feature type="transmembrane region" description="Helical" evidence="2">
    <location>
        <begin position="185"/>
        <end position="210"/>
    </location>
</feature>
<protein>
    <submittedName>
        <fullName evidence="4">Cation/H+ exchanger domain-containing protein</fullName>
    </submittedName>
</protein>
<keyword evidence="3" id="KW-1185">Reference proteome</keyword>